<reference evidence="2" key="2">
    <citation type="submission" date="2015-01" db="EMBL/GenBank/DDBJ databases">
        <title>Evolutionary Origins and Diversification of the Mycorrhizal Mutualists.</title>
        <authorList>
            <consortium name="DOE Joint Genome Institute"/>
            <consortium name="Mycorrhizal Genomics Consortium"/>
            <person name="Kohler A."/>
            <person name="Kuo A."/>
            <person name="Nagy L.G."/>
            <person name="Floudas D."/>
            <person name="Copeland A."/>
            <person name="Barry K.W."/>
            <person name="Cichocki N."/>
            <person name="Veneault-Fourrey C."/>
            <person name="LaButti K."/>
            <person name="Lindquist E.A."/>
            <person name="Lipzen A."/>
            <person name="Lundell T."/>
            <person name="Morin E."/>
            <person name="Murat C."/>
            <person name="Riley R."/>
            <person name="Ohm R."/>
            <person name="Sun H."/>
            <person name="Tunlid A."/>
            <person name="Henrissat B."/>
            <person name="Grigoriev I.V."/>
            <person name="Hibbett D.S."/>
            <person name="Martin F."/>
        </authorList>
    </citation>
    <scope>NUCLEOTIDE SEQUENCE [LARGE SCALE GENOMIC DNA]</scope>
    <source>
        <strain evidence="2">Marx 270</strain>
    </source>
</reference>
<dbReference type="InParanoid" id="A0A0C3IPK2"/>
<gene>
    <name evidence="1" type="ORF">M404DRAFT_824921</name>
</gene>
<dbReference type="HOGENOM" id="CLU_2321321_0_0_1"/>
<name>A0A0C3IPK2_PISTI</name>
<reference evidence="1 2" key="1">
    <citation type="submission" date="2014-04" db="EMBL/GenBank/DDBJ databases">
        <authorList>
            <consortium name="DOE Joint Genome Institute"/>
            <person name="Kuo A."/>
            <person name="Kohler A."/>
            <person name="Costa M.D."/>
            <person name="Nagy L.G."/>
            <person name="Floudas D."/>
            <person name="Copeland A."/>
            <person name="Barry K.W."/>
            <person name="Cichocki N."/>
            <person name="Veneault-Fourrey C."/>
            <person name="LaButti K."/>
            <person name="Lindquist E.A."/>
            <person name="Lipzen A."/>
            <person name="Lundell T."/>
            <person name="Morin E."/>
            <person name="Murat C."/>
            <person name="Sun H."/>
            <person name="Tunlid A."/>
            <person name="Henrissat B."/>
            <person name="Grigoriev I.V."/>
            <person name="Hibbett D.S."/>
            <person name="Martin F."/>
            <person name="Nordberg H.P."/>
            <person name="Cantor M.N."/>
            <person name="Hua S.X."/>
        </authorList>
    </citation>
    <scope>NUCLEOTIDE SEQUENCE [LARGE SCALE GENOMIC DNA]</scope>
    <source>
        <strain evidence="1 2">Marx 270</strain>
    </source>
</reference>
<dbReference type="Proteomes" id="UP000054217">
    <property type="component" value="Unassembled WGS sequence"/>
</dbReference>
<organism evidence="1 2">
    <name type="scientific">Pisolithus tinctorius Marx 270</name>
    <dbReference type="NCBI Taxonomy" id="870435"/>
    <lineage>
        <taxon>Eukaryota</taxon>
        <taxon>Fungi</taxon>
        <taxon>Dikarya</taxon>
        <taxon>Basidiomycota</taxon>
        <taxon>Agaricomycotina</taxon>
        <taxon>Agaricomycetes</taxon>
        <taxon>Agaricomycetidae</taxon>
        <taxon>Boletales</taxon>
        <taxon>Sclerodermatineae</taxon>
        <taxon>Pisolithaceae</taxon>
        <taxon>Pisolithus</taxon>
    </lineage>
</organism>
<proteinExistence type="predicted"/>
<accession>A0A0C3IPK2</accession>
<evidence type="ECO:0000313" key="2">
    <source>
        <dbReference type="Proteomes" id="UP000054217"/>
    </source>
</evidence>
<dbReference type="EMBL" id="KN832011">
    <property type="protein sequence ID" value="KIN98842.1"/>
    <property type="molecule type" value="Genomic_DNA"/>
</dbReference>
<protein>
    <submittedName>
        <fullName evidence="1">Uncharacterized protein</fullName>
    </submittedName>
</protein>
<sequence length="99" mass="11296">MMVPLSEESDRSVFQKEHSIPFLHIIQSSTLHPNNHLHKIQRSFAHFSTLYGNRPAGYHKGTELKRAKLLDGSLFVRAALLTAKYMGEANTWSISGFLW</sequence>
<dbReference type="AlphaFoldDB" id="A0A0C3IPK2"/>
<dbReference type="OrthoDB" id="10004862at2759"/>
<evidence type="ECO:0000313" key="1">
    <source>
        <dbReference type="EMBL" id="KIN98842.1"/>
    </source>
</evidence>
<keyword evidence="2" id="KW-1185">Reference proteome</keyword>